<dbReference type="InterPro" id="IPR020568">
    <property type="entry name" value="Ribosomal_Su5_D2-typ_SF"/>
</dbReference>
<keyword evidence="5 9" id="KW-0547">Nucleotide-binding</keyword>
<keyword evidence="7 9" id="KW-0067">ATP-binding</keyword>
<feature type="domain" description="GHMP kinase N-terminal" evidence="10">
    <location>
        <begin position="75"/>
        <end position="153"/>
    </location>
</feature>
<dbReference type="PANTHER" id="PTHR43527">
    <property type="entry name" value="4-DIPHOSPHOCYTIDYL-2-C-METHYL-D-ERYTHRITOL KINASE, CHLOROPLASTIC"/>
    <property type="match status" value="1"/>
</dbReference>
<feature type="binding site" evidence="9">
    <location>
        <begin position="103"/>
        <end position="113"/>
    </location>
    <ligand>
        <name>ATP</name>
        <dbReference type="ChEBI" id="CHEBI:30616"/>
    </ligand>
</feature>
<dbReference type="InterPro" id="IPR036554">
    <property type="entry name" value="GHMP_kinase_C_sf"/>
</dbReference>
<dbReference type="InterPro" id="IPR013750">
    <property type="entry name" value="GHMP_kinase_C_dom"/>
</dbReference>
<dbReference type="Gene3D" id="3.30.230.10">
    <property type="match status" value="1"/>
</dbReference>
<dbReference type="GO" id="GO:0019288">
    <property type="term" value="P:isopentenyl diphosphate biosynthetic process, methylerythritol 4-phosphate pathway"/>
    <property type="evidence" value="ECO:0007669"/>
    <property type="project" value="UniProtKB-UniRule"/>
</dbReference>
<dbReference type="STRING" id="465820.NS263_03920"/>
<dbReference type="OrthoDB" id="3173073at2"/>
<sequence>MTSLAAPTRVRVRAPGKINVFLSVGALQDDGYHDVATAYQAVSLYEDVTAEPADDFSVRFTGPIDTSSVPTDDSNLAIRAARLVAEAAGYRGGVRLTVEKQVPVAGGMGGGSADAAATLLACDTLWGTALGRDELLRLAARLGADVPFAFAGGTAVGTGRGDELSPALAKGEFHWVLALSDDGLSTPAVYRALDEHRERYRADIRPAPTTPVVEANVLQALRAGDADLLADCLHNDLQAPAMRLQPGLATTIEVGEKAGALAGIVSGSGPTVAFLVADRDAALEVQVELSAAGLVAVRATGPVHGARVVH</sequence>
<dbReference type="InterPro" id="IPR004424">
    <property type="entry name" value="IspE"/>
</dbReference>
<dbReference type="UniPathway" id="UPA00056">
    <property type="reaction ID" value="UER00094"/>
</dbReference>
<dbReference type="EC" id="2.7.1.148" evidence="2 9"/>
<dbReference type="Gene3D" id="3.30.70.890">
    <property type="entry name" value="GHMP kinase, C-terminal domain"/>
    <property type="match status" value="1"/>
</dbReference>
<feature type="active site" evidence="9">
    <location>
        <position position="17"/>
    </location>
</feature>
<evidence type="ECO:0000313" key="14">
    <source>
        <dbReference type="Proteomes" id="UP000072763"/>
    </source>
</evidence>
<dbReference type="Proteomes" id="UP000078335">
    <property type="component" value="Unassembled WGS sequence"/>
</dbReference>
<keyword evidence="6 9" id="KW-0418">Kinase</keyword>
<dbReference type="InterPro" id="IPR014721">
    <property type="entry name" value="Ribsml_uS5_D2-typ_fold_subgr"/>
</dbReference>
<dbReference type="EMBL" id="LDRC01000039">
    <property type="protein sequence ID" value="KTR51990.1"/>
    <property type="molecule type" value="Genomic_DNA"/>
</dbReference>
<comment type="catalytic activity">
    <reaction evidence="9">
        <text>4-CDP-2-C-methyl-D-erythritol + ATP = 4-CDP-2-C-methyl-D-erythritol 2-phosphate + ADP + H(+)</text>
        <dbReference type="Rhea" id="RHEA:18437"/>
        <dbReference type="ChEBI" id="CHEBI:15378"/>
        <dbReference type="ChEBI" id="CHEBI:30616"/>
        <dbReference type="ChEBI" id="CHEBI:57823"/>
        <dbReference type="ChEBI" id="CHEBI:57919"/>
        <dbReference type="ChEBI" id="CHEBI:456216"/>
        <dbReference type="EC" id="2.7.1.148"/>
    </reaction>
</comment>
<evidence type="ECO:0000256" key="1">
    <source>
        <dbReference type="ARBA" id="ARBA00009684"/>
    </source>
</evidence>
<protein>
    <recommendedName>
        <fullName evidence="3 9">4-diphosphocytidyl-2-C-methyl-D-erythritol kinase</fullName>
        <shortName evidence="9">CMK</shortName>
        <ecNumber evidence="2 9">2.7.1.148</ecNumber>
    </recommendedName>
    <alternativeName>
        <fullName evidence="8 9">4-(cytidine-5'-diphospho)-2-C-methyl-D-erythritol kinase</fullName>
    </alternativeName>
</protein>
<evidence type="ECO:0000256" key="9">
    <source>
        <dbReference type="HAMAP-Rule" id="MF_00061"/>
    </source>
</evidence>
<evidence type="ECO:0000259" key="11">
    <source>
        <dbReference type="Pfam" id="PF08544"/>
    </source>
</evidence>
<comment type="similarity">
    <text evidence="1 9">Belongs to the GHMP kinase family. IspE subfamily.</text>
</comment>
<dbReference type="NCBIfam" id="NF002870">
    <property type="entry name" value="PRK03188.1"/>
    <property type="match status" value="1"/>
</dbReference>
<keyword evidence="9" id="KW-0414">Isoprene biosynthesis</keyword>
<evidence type="ECO:0000256" key="3">
    <source>
        <dbReference type="ARBA" id="ARBA00017473"/>
    </source>
</evidence>
<dbReference type="Proteomes" id="UP000072763">
    <property type="component" value="Unassembled WGS sequence"/>
</dbReference>
<dbReference type="AlphaFoldDB" id="A0A147DQY8"/>
<dbReference type="GO" id="GO:0050515">
    <property type="term" value="F:4-(cytidine 5'-diphospho)-2-C-methyl-D-erythritol kinase activity"/>
    <property type="evidence" value="ECO:0007669"/>
    <property type="project" value="UniProtKB-UniRule"/>
</dbReference>
<evidence type="ECO:0000256" key="7">
    <source>
        <dbReference type="ARBA" id="ARBA00022840"/>
    </source>
</evidence>
<evidence type="ECO:0000313" key="15">
    <source>
        <dbReference type="Proteomes" id="UP000078335"/>
    </source>
</evidence>
<evidence type="ECO:0000313" key="13">
    <source>
        <dbReference type="EMBL" id="KTR51990.1"/>
    </source>
</evidence>
<evidence type="ECO:0000256" key="4">
    <source>
        <dbReference type="ARBA" id="ARBA00022679"/>
    </source>
</evidence>
<dbReference type="EMBL" id="LDRB01000013">
    <property type="protein sequence ID" value="KTR41640.1"/>
    <property type="molecule type" value="Genomic_DNA"/>
</dbReference>
<comment type="pathway">
    <text evidence="9">Isoprenoid biosynthesis; isopentenyl diphosphate biosynthesis via DXP pathway; isopentenyl diphosphate from 1-deoxy-D-xylulose 5-phosphate: step 3/6.</text>
</comment>
<dbReference type="PATRIC" id="fig|465820.3.peg.546"/>
<name>A0A147DQY8_9MICO</name>
<evidence type="ECO:0000256" key="6">
    <source>
        <dbReference type="ARBA" id="ARBA00022777"/>
    </source>
</evidence>
<reference evidence="14 15" key="1">
    <citation type="journal article" date="2016" name="Front. Microbiol.">
        <title>Genomic Resource of Rice Seed Associated Bacteria.</title>
        <authorList>
            <person name="Midha S."/>
            <person name="Bansal K."/>
            <person name="Sharma S."/>
            <person name="Kumar N."/>
            <person name="Patil P.P."/>
            <person name="Chaudhry V."/>
            <person name="Patil P.B."/>
        </authorList>
    </citation>
    <scope>NUCLEOTIDE SEQUENCE [LARGE SCALE GENOMIC DNA]</scope>
    <source>
        <strain evidence="12 15">NS263</strain>
        <strain evidence="13 14">NS359</strain>
    </source>
</reference>
<dbReference type="SUPFAM" id="SSF55060">
    <property type="entry name" value="GHMP Kinase, C-terminal domain"/>
    <property type="match status" value="1"/>
</dbReference>
<dbReference type="RefSeq" id="WP_058727990.1">
    <property type="nucleotide sequence ID" value="NZ_LDRB01000013.1"/>
</dbReference>
<evidence type="ECO:0000256" key="2">
    <source>
        <dbReference type="ARBA" id="ARBA00012052"/>
    </source>
</evidence>
<evidence type="ECO:0000256" key="5">
    <source>
        <dbReference type="ARBA" id="ARBA00022741"/>
    </source>
</evidence>
<gene>
    <name evidence="9" type="primary">ispE</name>
    <name evidence="12" type="ORF">NS263_03920</name>
    <name evidence="13" type="ORF">NS359_07740</name>
</gene>
<organism evidence="13 14">
    <name type="scientific">Curtobacterium oceanosedimentum</name>
    <dbReference type="NCBI Taxonomy" id="465820"/>
    <lineage>
        <taxon>Bacteria</taxon>
        <taxon>Bacillati</taxon>
        <taxon>Actinomycetota</taxon>
        <taxon>Actinomycetes</taxon>
        <taxon>Micrococcales</taxon>
        <taxon>Microbacteriaceae</taxon>
        <taxon>Curtobacterium</taxon>
    </lineage>
</organism>
<dbReference type="SUPFAM" id="SSF54211">
    <property type="entry name" value="Ribosomal protein S5 domain 2-like"/>
    <property type="match status" value="1"/>
</dbReference>
<evidence type="ECO:0000313" key="12">
    <source>
        <dbReference type="EMBL" id="KTR41640.1"/>
    </source>
</evidence>
<dbReference type="GO" id="GO:0005524">
    <property type="term" value="F:ATP binding"/>
    <property type="evidence" value="ECO:0007669"/>
    <property type="project" value="UniProtKB-UniRule"/>
</dbReference>
<feature type="active site" evidence="9">
    <location>
        <position position="145"/>
    </location>
</feature>
<dbReference type="InterPro" id="IPR006204">
    <property type="entry name" value="GHMP_kinase_N_dom"/>
</dbReference>
<proteinExistence type="inferred from homology"/>
<comment type="caution">
    <text evidence="13">The sequence shown here is derived from an EMBL/GenBank/DDBJ whole genome shotgun (WGS) entry which is preliminary data.</text>
</comment>
<dbReference type="Pfam" id="PF08544">
    <property type="entry name" value="GHMP_kinases_C"/>
    <property type="match status" value="1"/>
</dbReference>
<keyword evidence="15" id="KW-1185">Reference proteome</keyword>
<dbReference type="GO" id="GO:0016114">
    <property type="term" value="P:terpenoid biosynthetic process"/>
    <property type="evidence" value="ECO:0007669"/>
    <property type="project" value="UniProtKB-UniRule"/>
</dbReference>
<feature type="domain" description="GHMP kinase C-terminal" evidence="11">
    <location>
        <begin position="218"/>
        <end position="292"/>
    </location>
</feature>
<comment type="function">
    <text evidence="9">Catalyzes the phosphorylation of the position 2 hydroxy group of 4-diphosphocytidyl-2C-methyl-D-erythritol.</text>
</comment>
<accession>A0A147DQY8</accession>
<dbReference type="Pfam" id="PF00288">
    <property type="entry name" value="GHMP_kinases_N"/>
    <property type="match status" value="1"/>
</dbReference>
<evidence type="ECO:0000256" key="8">
    <source>
        <dbReference type="ARBA" id="ARBA00032554"/>
    </source>
</evidence>
<dbReference type="HAMAP" id="MF_00061">
    <property type="entry name" value="IspE"/>
    <property type="match status" value="1"/>
</dbReference>
<keyword evidence="4 9" id="KW-0808">Transferase</keyword>
<dbReference type="PIRSF" id="PIRSF010376">
    <property type="entry name" value="IspE"/>
    <property type="match status" value="1"/>
</dbReference>
<dbReference type="NCBIfam" id="TIGR00154">
    <property type="entry name" value="ispE"/>
    <property type="match status" value="1"/>
</dbReference>
<dbReference type="PANTHER" id="PTHR43527:SF2">
    <property type="entry name" value="4-DIPHOSPHOCYTIDYL-2-C-METHYL-D-ERYTHRITOL KINASE, CHLOROPLASTIC"/>
    <property type="match status" value="1"/>
</dbReference>
<evidence type="ECO:0000259" key="10">
    <source>
        <dbReference type="Pfam" id="PF00288"/>
    </source>
</evidence>